<proteinExistence type="predicted"/>
<protein>
    <submittedName>
        <fullName evidence="1">Uncharacterized protein</fullName>
    </submittedName>
</protein>
<name>A0A411HB60_9VIRU</name>
<dbReference type="EMBL" id="MK439999">
    <property type="protein sequence ID" value="QBB28650.1"/>
    <property type="molecule type" value="Genomic_DNA"/>
</dbReference>
<sequence length="73" mass="8673">MGKQVRFELPPVVYEVPKSNEDRICIYRLNKIRFTCRILAFDKIFKEVVRYAHIQNDENTDGDDNDFIVFSDS</sequence>
<evidence type="ECO:0000313" key="1">
    <source>
        <dbReference type="EMBL" id="QBB28650.1"/>
    </source>
</evidence>
<keyword evidence="2" id="KW-1185">Reference proteome</keyword>
<gene>
    <name evidence="1" type="ORF">HgNV_045</name>
</gene>
<organism evidence="1 2">
    <name type="scientific">Homarus gammarus nudivirus</name>
    <dbReference type="NCBI Taxonomy" id="2509616"/>
    <lineage>
        <taxon>Viruses</taxon>
        <taxon>Viruses incertae sedis</taxon>
        <taxon>Naldaviricetes</taxon>
        <taxon>Lefavirales</taxon>
        <taxon>Nudiviridae</taxon>
        <taxon>Gammanudivirus</taxon>
        <taxon>Gammanudivirus hogammari</taxon>
    </lineage>
</organism>
<reference evidence="1" key="1">
    <citation type="journal article" date="2019" name="Sci. Rep.">
        <title>The first clawed lobster virus Homarus gammarus nudivirus (HgNV n. sp.) expands the diversity of the Nudiviridae.</title>
        <authorList>
            <person name="Holt C.C."/>
            <person name="Stone M."/>
            <person name="Bass D."/>
            <person name="Bateman K.S."/>
            <person name="van Aerle R."/>
            <person name="Daniels C.L."/>
            <person name="van der Giezen M."/>
            <person name="Ross S.H."/>
            <person name="Hooper C."/>
            <person name="Stentiford G.D."/>
        </authorList>
    </citation>
    <scope>NUCLEOTIDE SEQUENCE</scope>
    <source>
        <strain evidence="1">52S104HLG2</strain>
    </source>
</reference>
<dbReference type="Proteomes" id="UP000682645">
    <property type="component" value="Segment"/>
</dbReference>
<evidence type="ECO:0000313" key="2">
    <source>
        <dbReference type="Proteomes" id="UP000682645"/>
    </source>
</evidence>
<accession>A0A411HB60</accession>